<evidence type="ECO:0000313" key="2">
    <source>
        <dbReference type="Proteomes" id="UP000634522"/>
    </source>
</evidence>
<dbReference type="GO" id="GO:0032259">
    <property type="term" value="P:methylation"/>
    <property type="evidence" value="ECO:0007669"/>
    <property type="project" value="UniProtKB-KW"/>
</dbReference>
<proteinExistence type="predicted"/>
<dbReference type="SUPFAM" id="SSF53335">
    <property type="entry name" value="S-adenosyl-L-methionine-dependent methyltransferases"/>
    <property type="match status" value="1"/>
</dbReference>
<dbReference type="Proteomes" id="UP000634522">
    <property type="component" value="Unassembled WGS sequence"/>
</dbReference>
<sequence length="305" mass="35227">MMFGFRDEFTYIICGRCGCLQIAHPPEDLSKYYPKNYWDFQLPRMNKVAEGPVSSWLRRQRAEYWLTTDLHIVGKIAAMQHVQPRHFGWLRRGGVRDFSAAILDVGCGLGDRLLTLRREGFTNLVGIDPFIGNDIHYQNGVRVLKLSVHEMDGAFDFITLHHSFEHMPDPLPTLQSLFRLVKPGHAVLIRIPVCGTNAWRTYGHNWVQLDAPRHLFLHSIMSMQVLAKQAGFRLGDIVFDSEPLQFWGSEQYVRDIPLLDPRSYEVNPESSIFTREQIQQYRQRAAQLNLAGDGDQACFYLVRDH</sequence>
<accession>A0ABX1NBV0</accession>
<evidence type="ECO:0000313" key="1">
    <source>
        <dbReference type="EMBL" id="NMF96724.1"/>
    </source>
</evidence>
<dbReference type="Gene3D" id="3.40.50.150">
    <property type="entry name" value="Vaccinia Virus protein VP39"/>
    <property type="match status" value="1"/>
</dbReference>
<keyword evidence="1" id="KW-0808">Transferase</keyword>
<dbReference type="InterPro" id="IPR029063">
    <property type="entry name" value="SAM-dependent_MTases_sf"/>
</dbReference>
<keyword evidence="2" id="KW-1185">Reference proteome</keyword>
<dbReference type="CDD" id="cd02440">
    <property type="entry name" value="AdoMet_MTases"/>
    <property type="match status" value="1"/>
</dbReference>
<dbReference type="PANTHER" id="PTHR43861">
    <property type="entry name" value="TRANS-ACONITATE 2-METHYLTRANSFERASE-RELATED"/>
    <property type="match status" value="1"/>
</dbReference>
<protein>
    <submittedName>
        <fullName evidence="1">Methyltransferase domain-containing protein</fullName>
    </submittedName>
</protein>
<comment type="caution">
    <text evidence="1">The sequence shown here is derived from an EMBL/GenBank/DDBJ whole genome shotgun (WGS) entry which is preliminary data.</text>
</comment>
<reference evidence="1 2" key="1">
    <citation type="submission" date="2019-12" db="EMBL/GenBank/DDBJ databases">
        <title>Comparative genomics gives insights into the taxonomy of the Azoarcus-Aromatoleum group and reveals separate origins of nif in the plant-associated Azoarcus and non-plant-associated Aromatoleum sub-groups.</title>
        <authorList>
            <person name="Lafos M."/>
            <person name="Maluk M."/>
            <person name="Batista M."/>
            <person name="Junghare M."/>
            <person name="Carmona M."/>
            <person name="Faoro H."/>
            <person name="Cruz L.M."/>
            <person name="Battistoni F."/>
            <person name="De Souza E."/>
            <person name="Pedrosa F."/>
            <person name="Chen W.-M."/>
            <person name="Poole P.S."/>
            <person name="Dixon R.A."/>
            <person name="James E.K."/>
        </authorList>
    </citation>
    <scope>NUCLEOTIDE SEQUENCE [LARGE SCALE GENOMIC DNA]</scope>
    <source>
        <strain evidence="1 2">T</strain>
    </source>
</reference>
<gene>
    <name evidence="1" type="ORF">GPA27_04910</name>
</gene>
<organism evidence="1 2">
    <name type="scientific">Aromatoleum toluolicum</name>
    <dbReference type="NCBI Taxonomy" id="90060"/>
    <lineage>
        <taxon>Bacteria</taxon>
        <taxon>Pseudomonadati</taxon>
        <taxon>Pseudomonadota</taxon>
        <taxon>Betaproteobacteria</taxon>
        <taxon>Rhodocyclales</taxon>
        <taxon>Rhodocyclaceae</taxon>
        <taxon>Aromatoleum</taxon>
    </lineage>
</organism>
<dbReference type="GO" id="GO:0008168">
    <property type="term" value="F:methyltransferase activity"/>
    <property type="evidence" value="ECO:0007669"/>
    <property type="project" value="UniProtKB-KW"/>
</dbReference>
<name>A0ABX1NBV0_9RHOO</name>
<dbReference type="EMBL" id="WTVS01000007">
    <property type="protein sequence ID" value="NMF96724.1"/>
    <property type="molecule type" value="Genomic_DNA"/>
</dbReference>
<dbReference type="Pfam" id="PF13489">
    <property type="entry name" value="Methyltransf_23"/>
    <property type="match status" value="1"/>
</dbReference>
<keyword evidence="1" id="KW-0489">Methyltransferase</keyword>